<dbReference type="RefSeq" id="WP_290358599.1">
    <property type="nucleotide sequence ID" value="NZ_JAUHHC010000002.1"/>
</dbReference>
<proteinExistence type="predicted"/>
<organism evidence="1 2">
    <name type="scientific">Roseateles violae</name>
    <dbReference type="NCBI Taxonomy" id="3058042"/>
    <lineage>
        <taxon>Bacteria</taxon>
        <taxon>Pseudomonadati</taxon>
        <taxon>Pseudomonadota</taxon>
        <taxon>Betaproteobacteria</taxon>
        <taxon>Burkholderiales</taxon>
        <taxon>Sphaerotilaceae</taxon>
        <taxon>Roseateles</taxon>
    </lineage>
</organism>
<dbReference type="InterPro" id="IPR026286">
    <property type="entry name" value="MaiA/AMDase"/>
</dbReference>
<gene>
    <name evidence="1" type="ORF">QWJ38_08400</name>
</gene>
<dbReference type="Proteomes" id="UP001228044">
    <property type="component" value="Unassembled WGS sequence"/>
</dbReference>
<dbReference type="InterPro" id="IPR028082">
    <property type="entry name" value="Peripla_BP_I"/>
</dbReference>
<accession>A0ABT8DTB5</accession>
<dbReference type="Gene3D" id="3.40.50.12500">
    <property type="match status" value="1"/>
</dbReference>
<evidence type="ECO:0000313" key="1">
    <source>
        <dbReference type="EMBL" id="MDN3920293.1"/>
    </source>
</evidence>
<evidence type="ECO:0000313" key="2">
    <source>
        <dbReference type="Proteomes" id="UP001228044"/>
    </source>
</evidence>
<keyword evidence="2" id="KW-1185">Reference proteome</keyword>
<dbReference type="InterPro" id="IPR053714">
    <property type="entry name" value="Iso_Racemase_Enz_sf"/>
</dbReference>
<dbReference type="SUPFAM" id="SSF53822">
    <property type="entry name" value="Periplasmic binding protein-like I"/>
    <property type="match status" value="1"/>
</dbReference>
<dbReference type="Pfam" id="PF17645">
    <property type="entry name" value="Amdase"/>
    <property type="match status" value="1"/>
</dbReference>
<dbReference type="PANTHER" id="PTHR40267">
    <property type="entry name" value="BLR3294 PROTEIN"/>
    <property type="match status" value="1"/>
</dbReference>
<sequence>MSVEYASRGLIGLLTPQANTTVEPEFSIMMPPGYAHINARLVSAQKTIEERLLDYLRIADRTTEQFANAPIQALALGCTGASYLAGAEEEDRLLARLSALRGVPAFTAASAVVDCLSRMGARRIALATPYPKALTEASVGYWESRGLSVVAEVSSALDHAQFHPIYSLRAQAAGQLLERLAPLEGIDAVVMLGTGMPTLGPLLQANRRPGQVPVLSCMLCLAWKAVELIEPGRFPIDGWLKGTHWAQRLHSAVED</sequence>
<reference evidence="1 2" key="1">
    <citation type="submission" date="2023-06" db="EMBL/GenBank/DDBJ databases">
        <title>Pelomonas sp. PFR6 16S ribosomal RNA gene Genome sequencing and assembly.</title>
        <authorList>
            <person name="Woo H."/>
        </authorList>
    </citation>
    <scope>NUCLEOTIDE SEQUENCE [LARGE SCALE GENOMIC DNA]</scope>
    <source>
        <strain evidence="1 2">PFR6</strain>
    </source>
</reference>
<dbReference type="PANTHER" id="PTHR40267:SF1">
    <property type="entry name" value="BLR3294 PROTEIN"/>
    <property type="match status" value="1"/>
</dbReference>
<evidence type="ECO:0008006" key="3">
    <source>
        <dbReference type="Google" id="ProtNLM"/>
    </source>
</evidence>
<comment type="caution">
    <text evidence="1">The sequence shown here is derived from an EMBL/GenBank/DDBJ whole genome shotgun (WGS) entry which is preliminary data.</text>
</comment>
<dbReference type="EMBL" id="JAUHHC010000002">
    <property type="protein sequence ID" value="MDN3920293.1"/>
    <property type="molecule type" value="Genomic_DNA"/>
</dbReference>
<protein>
    <recommendedName>
        <fullName evidence="3">Maleate isomerase</fullName>
    </recommendedName>
</protein>
<name>A0ABT8DTB5_9BURK</name>